<dbReference type="EMBL" id="OU963913">
    <property type="protein sequence ID" value="CAH0402420.1"/>
    <property type="molecule type" value="Genomic_DNA"/>
</dbReference>
<reference evidence="6" key="1">
    <citation type="submission" date="2021-12" db="EMBL/GenBank/DDBJ databases">
        <authorList>
            <person name="King R."/>
        </authorList>
    </citation>
    <scope>NUCLEOTIDE SEQUENCE</scope>
</reference>
<evidence type="ECO:0000313" key="7">
    <source>
        <dbReference type="Proteomes" id="UP001153292"/>
    </source>
</evidence>
<evidence type="ECO:0000256" key="3">
    <source>
        <dbReference type="ARBA" id="ARBA00022679"/>
    </source>
</evidence>
<feature type="signal peptide" evidence="5">
    <location>
        <begin position="1"/>
        <end position="19"/>
    </location>
</feature>
<dbReference type="EC" id="2.4.1.17" evidence="5"/>
<feature type="chain" id="PRO_5044960231" description="UDP-glucuronosyltransferase" evidence="5">
    <location>
        <begin position="20"/>
        <end position="519"/>
    </location>
</feature>
<dbReference type="CDD" id="cd03784">
    <property type="entry name" value="GT1_Gtf-like"/>
    <property type="match status" value="1"/>
</dbReference>
<name>A0ABN8B8M2_CHISP</name>
<comment type="subcellular location">
    <subcellularLocation>
        <location evidence="5">Membrane</location>
        <topology evidence="5">Single-pass membrane protein</topology>
    </subcellularLocation>
</comment>
<keyword evidence="5" id="KW-1133">Transmembrane helix</keyword>
<dbReference type="SUPFAM" id="SSF53756">
    <property type="entry name" value="UDP-Glycosyltransferase/glycogen phosphorylase"/>
    <property type="match status" value="1"/>
</dbReference>
<evidence type="ECO:0000256" key="5">
    <source>
        <dbReference type="RuleBase" id="RU362059"/>
    </source>
</evidence>
<keyword evidence="2 4" id="KW-0328">Glycosyltransferase</keyword>
<dbReference type="Pfam" id="PF00201">
    <property type="entry name" value="UDPGT"/>
    <property type="match status" value="1"/>
</dbReference>
<dbReference type="InterPro" id="IPR035595">
    <property type="entry name" value="UDP_glycos_trans_CS"/>
</dbReference>
<evidence type="ECO:0000256" key="1">
    <source>
        <dbReference type="ARBA" id="ARBA00009995"/>
    </source>
</evidence>
<evidence type="ECO:0000256" key="2">
    <source>
        <dbReference type="ARBA" id="ARBA00022676"/>
    </source>
</evidence>
<keyword evidence="5" id="KW-0472">Membrane</keyword>
<keyword evidence="7" id="KW-1185">Reference proteome</keyword>
<dbReference type="Gene3D" id="3.40.50.2000">
    <property type="entry name" value="Glycogen Phosphorylase B"/>
    <property type="match status" value="2"/>
</dbReference>
<evidence type="ECO:0000256" key="4">
    <source>
        <dbReference type="RuleBase" id="RU003718"/>
    </source>
</evidence>
<protein>
    <recommendedName>
        <fullName evidence="5">UDP-glucuronosyltransferase</fullName>
        <ecNumber evidence="5">2.4.1.17</ecNumber>
    </recommendedName>
</protein>
<keyword evidence="5" id="KW-0812">Transmembrane</keyword>
<dbReference type="Proteomes" id="UP001153292">
    <property type="component" value="Chromosome 20"/>
</dbReference>
<comment type="catalytic activity">
    <reaction evidence="5">
        <text>glucuronate acceptor + UDP-alpha-D-glucuronate = acceptor beta-D-glucuronoside + UDP + H(+)</text>
        <dbReference type="Rhea" id="RHEA:21032"/>
        <dbReference type="ChEBI" id="CHEBI:15378"/>
        <dbReference type="ChEBI" id="CHEBI:58052"/>
        <dbReference type="ChEBI" id="CHEBI:58223"/>
        <dbReference type="ChEBI" id="CHEBI:132367"/>
        <dbReference type="ChEBI" id="CHEBI:132368"/>
        <dbReference type="EC" id="2.4.1.17"/>
    </reaction>
</comment>
<keyword evidence="5" id="KW-0732">Signal</keyword>
<sequence length="519" mass="58772">MVKLSWLVFALVMLVGAYASQTLRILVVFPFPGKSHTILGEGVVRHLIKAGHEVTYITPTINKNVSPNLRQIDVSDNYKVMHPDMLSLKVMMEQQAAMSFKDIFDITLNINNMTFHNENVMKLIRDPKEHFDVVIAEWMFNELYTTFSAIFDAPFIWVSTVQPHFMVLRLIDEPCNPAYTPDSTSSQVPPFSFFERVRQLSFQVFAWGLQKFVADSKVEEIYSDLAPLIKMRGKEVPPFEKLRFNASLMLGNSHVSLGPSPALPQSYKAVGGYHIDTDVKPLPEDLKKLMDNAKHGVIYFSLGSNVKSQSFPTEVKQSLLKMFGSLKQTVIWKFEEVLKELPSNVHILKWAPQPSILAHPNCKLFITHGGLLSITETIFFGKPIVGIPVFADQFVNIDRAVKIGLARKVDLSFTMADKMKEAINEVWDNPSYSNKATELSFIYHHRVASPGAELVHWVEHVALTRGAPHLRSPAIDVPFYQKLYLDLAAITLIALYILKKLINTLFGAKKNTQKKQKKN</sequence>
<keyword evidence="3 4" id="KW-0808">Transferase</keyword>
<accession>A0ABN8B8M2</accession>
<gene>
    <name evidence="6" type="ORF">CHILSU_LOCUS5661</name>
</gene>
<evidence type="ECO:0000313" key="6">
    <source>
        <dbReference type="EMBL" id="CAH0402420.1"/>
    </source>
</evidence>
<feature type="transmembrane region" description="Helical" evidence="5">
    <location>
        <begin position="483"/>
        <end position="508"/>
    </location>
</feature>
<organism evidence="6 7">
    <name type="scientific">Chilo suppressalis</name>
    <name type="common">Asiatic rice borer moth</name>
    <dbReference type="NCBI Taxonomy" id="168631"/>
    <lineage>
        <taxon>Eukaryota</taxon>
        <taxon>Metazoa</taxon>
        <taxon>Ecdysozoa</taxon>
        <taxon>Arthropoda</taxon>
        <taxon>Hexapoda</taxon>
        <taxon>Insecta</taxon>
        <taxon>Pterygota</taxon>
        <taxon>Neoptera</taxon>
        <taxon>Endopterygota</taxon>
        <taxon>Lepidoptera</taxon>
        <taxon>Glossata</taxon>
        <taxon>Ditrysia</taxon>
        <taxon>Pyraloidea</taxon>
        <taxon>Crambidae</taxon>
        <taxon>Crambinae</taxon>
        <taxon>Chilo</taxon>
    </lineage>
</organism>
<dbReference type="InterPro" id="IPR050271">
    <property type="entry name" value="UDP-glycosyltransferase"/>
</dbReference>
<comment type="similarity">
    <text evidence="1 4">Belongs to the UDP-glycosyltransferase family.</text>
</comment>
<dbReference type="PROSITE" id="PS00375">
    <property type="entry name" value="UDPGT"/>
    <property type="match status" value="1"/>
</dbReference>
<proteinExistence type="inferred from homology"/>
<dbReference type="PANTHER" id="PTHR48043:SF145">
    <property type="entry name" value="FI06409P-RELATED"/>
    <property type="match status" value="1"/>
</dbReference>
<dbReference type="InterPro" id="IPR002213">
    <property type="entry name" value="UDP_glucos_trans"/>
</dbReference>
<dbReference type="PANTHER" id="PTHR48043">
    <property type="entry name" value="EG:EG0003.4 PROTEIN-RELATED"/>
    <property type="match status" value="1"/>
</dbReference>